<gene>
    <name evidence="5" type="primary">727021</name>
    <name evidence="7" type="synonym">LOC727021</name>
</gene>
<dbReference type="Pfam" id="PF06585">
    <property type="entry name" value="JHBP"/>
    <property type="match status" value="1"/>
</dbReference>
<dbReference type="FunFam" id="3.15.10.30:FF:000001">
    <property type="entry name" value="Takeout-like protein 1"/>
    <property type="match status" value="1"/>
</dbReference>
<dbReference type="KEGG" id="ame:727021"/>
<protein>
    <submittedName>
        <fullName evidence="7">Protein takeout</fullName>
    </submittedName>
</protein>
<dbReference type="Proteomes" id="UP000005203">
    <property type="component" value="Linkage group LG9"/>
</dbReference>
<evidence type="ECO:0000256" key="1">
    <source>
        <dbReference type="ARBA" id="ARBA00022729"/>
    </source>
</evidence>
<sequence length="255" mass="28723">MLLHVYLFAIFFATSCSAIAIPSPIPEIPSFLKICHQSDPYLSDCIKQSVNSLKPYLRKGIPALGIPKCEPLHLDEIEIDQSSGPIYIRAIYNNVSIFGGTDFVPKSIRLDLDKNVIRLKLFIPRLEMVSNYVMDGRIMMLSITGNGLGHGNFTDIDVIVTIQMERYLNERTGSIHQSVDDIYVDFEIGHATVHLDNLFDGDEMLSGAMNLFLNDNWSTIIAEIRPKLEETIAMLIMKFTNTIFSLFPENVLLPP</sequence>
<dbReference type="InterPro" id="IPR010562">
    <property type="entry name" value="Haemolymph_juvenile_hormone-bd"/>
</dbReference>
<proteinExistence type="inferred from homology"/>
<evidence type="ECO:0000256" key="2">
    <source>
        <dbReference type="ARBA" id="ARBA00023108"/>
    </source>
</evidence>
<dbReference type="PANTHER" id="PTHR11008">
    <property type="entry name" value="PROTEIN TAKEOUT-LIKE PROTEIN"/>
    <property type="match status" value="1"/>
</dbReference>
<dbReference type="Gene3D" id="3.15.10.30">
    <property type="entry name" value="Haemolymph juvenile hormone binding protein"/>
    <property type="match status" value="1"/>
</dbReference>
<keyword evidence="6" id="KW-1185">Reference proteome</keyword>
<reference evidence="7" key="2">
    <citation type="submission" date="2025-04" db="UniProtKB">
        <authorList>
            <consortium name="RefSeq"/>
        </authorList>
    </citation>
    <scope>IDENTIFICATION</scope>
    <source>
        <strain evidence="7">DH4</strain>
        <tissue evidence="7">Whole body</tissue>
    </source>
</reference>
<organism evidence="5">
    <name type="scientific">Apis mellifera</name>
    <name type="common">Honeybee</name>
    <dbReference type="NCBI Taxonomy" id="7460"/>
    <lineage>
        <taxon>Eukaryota</taxon>
        <taxon>Metazoa</taxon>
        <taxon>Ecdysozoa</taxon>
        <taxon>Arthropoda</taxon>
        <taxon>Hexapoda</taxon>
        <taxon>Insecta</taxon>
        <taxon>Pterygota</taxon>
        <taxon>Neoptera</taxon>
        <taxon>Endopterygota</taxon>
        <taxon>Hymenoptera</taxon>
        <taxon>Apocrita</taxon>
        <taxon>Aculeata</taxon>
        <taxon>Apoidea</taxon>
        <taxon>Anthophila</taxon>
        <taxon>Apidae</taxon>
        <taxon>Apis</taxon>
    </lineage>
</organism>
<evidence type="ECO:0000256" key="4">
    <source>
        <dbReference type="SAM" id="SignalP"/>
    </source>
</evidence>
<feature type="signal peptide" evidence="4">
    <location>
        <begin position="1"/>
        <end position="18"/>
    </location>
</feature>
<evidence type="ECO:0000256" key="3">
    <source>
        <dbReference type="ARBA" id="ARBA00060902"/>
    </source>
</evidence>
<dbReference type="AlphaFoldDB" id="A0A7M7G0H1"/>
<dbReference type="InterPro" id="IPR038606">
    <property type="entry name" value="To_sf"/>
</dbReference>
<dbReference type="GO" id="GO:0005615">
    <property type="term" value="C:extracellular space"/>
    <property type="evidence" value="ECO:0007669"/>
    <property type="project" value="TreeGrafter"/>
</dbReference>
<evidence type="ECO:0000313" key="6">
    <source>
        <dbReference type="Proteomes" id="UP000005203"/>
    </source>
</evidence>
<dbReference type="GO" id="GO:0007623">
    <property type="term" value="P:circadian rhythm"/>
    <property type="evidence" value="ECO:0007669"/>
    <property type="project" value="UniProtKB-ARBA"/>
</dbReference>
<dbReference type="SMART" id="SM00700">
    <property type="entry name" value="JHBP"/>
    <property type="match status" value="1"/>
</dbReference>
<keyword evidence="1 4" id="KW-0732">Signal</keyword>
<accession>A0A8B6XFQ8</accession>
<evidence type="ECO:0000313" key="5">
    <source>
        <dbReference type="EnsemblMetazoa" id="XP_001122734"/>
    </source>
</evidence>
<evidence type="ECO:0000313" key="7">
    <source>
        <dbReference type="RefSeq" id="XP_001122734.2"/>
    </source>
</evidence>
<dbReference type="GeneID" id="727021"/>
<dbReference type="OrthoDB" id="8174700at2759"/>
<feature type="chain" id="PRO_5044659226" evidence="4">
    <location>
        <begin position="19"/>
        <end position="255"/>
    </location>
</feature>
<name>A0A7M7G0H1_APIME</name>
<keyword evidence="2" id="KW-0090">Biological rhythms</keyword>
<dbReference type="OMA" id="NITMQTE"/>
<reference evidence="5" key="1">
    <citation type="submission" date="2021-01" db="UniProtKB">
        <authorList>
            <consortium name="EnsemblMetazoa"/>
        </authorList>
    </citation>
    <scope>IDENTIFICATION</scope>
    <source>
        <strain evidence="5">DH4</strain>
    </source>
</reference>
<dbReference type="EnsemblMetazoa" id="XM_001122734">
    <property type="protein sequence ID" value="XP_001122734"/>
    <property type="gene ID" value="LOC727021"/>
</dbReference>
<dbReference type="PANTHER" id="PTHR11008:SF39">
    <property type="entry name" value="CIRCADIAN CLOCK-CONTROLLED PROTEIN-LIKE PROTEIN"/>
    <property type="match status" value="1"/>
</dbReference>
<dbReference type="RefSeq" id="XP_001122734.2">
    <property type="nucleotide sequence ID" value="XM_001122734.5"/>
</dbReference>
<comment type="similarity">
    <text evidence="3">Belongs to the TO family.</text>
</comment>
<accession>A0A7M7G0H1</accession>